<dbReference type="Proteomes" id="UP000694391">
    <property type="component" value="Unplaced"/>
</dbReference>
<dbReference type="Gene3D" id="6.10.140.140">
    <property type="match status" value="1"/>
</dbReference>
<protein>
    <recommendedName>
        <fullName evidence="1">KRAB domain-containing protein</fullName>
    </recommendedName>
</protein>
<organism evidence="2 3">
    <name type="scientific">Canis lupus dingo</name>
    <name type="common">dingo</name>
    <dbReference type="NCBI Taxonomy" id="286419"/>
    <lineage>
        <taxon>Eukaryota</taxon>
        <taxon>Metazoa</taxon>
        <taxon>Chordata</taxon>
        <taxon>Craniata</taxon>
        <taxon>Vertebrata</taxon>
        <taxon>Euteleostomi</taxon>
        <taxon>Mammalia</taxon>
        <taxon>Eutheria</taxon>
        <taxon>Laurasiatheria</taxon>
        <taxon>Carnivora</taxon>
        <taxon>Caniformia</taxon>
        <taxon>Canidae</taxon>
        <taxon>Canis</taxon>
    </lineage>
</organism>
<dbReference type="GO" id="GO:0006355">
    <property type="term" value="P:regulation of DNA-templated transcription"/>
    <property type="evidence" value="ECO:0007669"/>
    <property type="project" value="InterPro"/>
</dbReference>
<proteinExistence type="predicted"/>
<name>A0A8C0KRP5_CANLU</name>
<dbReference type="Pfam" id="PF01352">
    <property type="entry name" value="KRAB"/>
    <property type="match status" value="1"/>
</dbReference>
<dbReference type="SUPFAM" id="SSF109640">
    <property type="entry name" value="KRAB domain (Kruppel-associated box)"/>
    <property type="match status" value="1"/>
</dbReference>
<dbReference type="CDD" id="cd07765">
    <property type="entry name" value="KRAB_A-box"/>
    <property type="match status" value="1"/>
</dbReference>
<dbReference type="AlphaFoldDB" id="A0A8C0KRP5"/>
<dbReference type="PROSITE" id="PS50805">
    <property type="entry name" value="KRAB"/>
    <property type="match status" value="1"/>
</dbReference>
<dbReference type="SMART" id="SM00349">
    <property type="entry name" value="KRAB"/>
    <property type="match status" value="1"/>
</dbReference>
<sequence length="78" mass="9146">MDSQESCLCTPLPSSQQGHVTFEDVAVYFSKEEWRLLDEAQRHLYCNVMLENLALIQPRLSRSHRCLSSPRKYKFKTV</sequence>
<dbReference type="InterPro" id="IPR036051">
    <property type="entry name" value="KRAB_dom_sf"/>
</dbReference>
<dbReference type="PANTHER" id="PTHR23232:SF133">
    <property type="entry name" value="RIKEN CDNA 1700020N01 GENE"/>
    <property type="match status" value="1"/>
</dbReference>
<reference evidence="2" key="1">
    <citation type="submission" date="2025-08" db="UniProtKB">
        <authorList>
            <consortium name="Ensembl"/>
        </authorList>
    </citation>
    <scope>IDENTIFICATION</scope>
</reference>
<dbReference type="Ensembl" id="ENSCAFT00020021893.1">
    <property type="protein sequence ID" value="ENSCAFP00020018913.1"/>
    <property type="gene ID" value="ENSCAFG00020015013.1"/>
</dbReference>
<dbReference type="GeneTree" id="ENSGT01150000287078"/>
<reference evidence="2" key="2">
    <citation type="submission" date="2025-09" db="UniProtKB">
        <authorList>
            <consortium name="Ensembl"/>
        </authorList>
    </citation>
    <scope>IDENTIFICATION</scope>
</reference>
<evidence type="ECO:0000259" key="1">
    <source>
        <dbReference type="PROSITE" id="PS50805"/>
    </source>
</evidence>
<accession>A0A8C0KRP5</accession>
<evidence type="ECO:0000313" key="3">
    <source>
        <dbReference type="Proteomes" id="UP000694391"/>
    </source>
</evidence>
<dbReference type="InterPro" id="IPR001909">
    <property type="entry name" value="KRAB"/>
</dbReference>
<feature type="domain" description="KRAB" evidence="1">
    <location>
        <begin position="20"/>
        <end position="78"/>
    </location>
</feature>
<dbReference type="InterPro" id="IPR050169">
    <property type="entry name" value="Krueppel_C2H2_ZnF"/>
</dbReference>
<dbReference type="PANTHER" id="PTHR23232">
    <property type="entry name" value="KRAB DOMAIN C2H2 ZINC FINGER"/>
    <property type="match status" value="1"/>
</dbReference>
<keyword evidence="3" id="KW-1185">Reference proteome</keyword>
<evidence type="ECO:0000313" key="2">
    <source>
        <dbReference type="Ensembl" id="ENSCAFP00020018913.1"/>
    </source>
</evidence>